<dbReference type="Proteomes" id="UP001420932">
    <property type="component" value="Unassembled WGS sequence"/>
</dbReference>
<reference evidence="1 2" key="1">
    <citation type="submission" date="2024-01" db="EMBL/GenBank/DDBJ databases">
        <title>Genome assemblies of Stephania.</title>
        <authorList>
            <person name="Yang L."/>
        </authorList>
    </citation>
    <scope>NUCLEOTIDE SEQUENCE [LARGE SCALE GENOMIC DNA]</scope>
    <source>
        <strain evidence="1">YNDBR</strain>
        <tissue evidence="1">Leaf</tissue>
    </source>
</reference>
<organism evidence="1 2">
    <name type="scientific">Stephania yunnanensis</name>
    <dbReference type="NCBI Taxonomy" id="152371"/>
    <lineage>
        <taxon>Eukaryota</taxon>
        <taxon>Viridiplantae</taxon>
        <taxon>Streptophyta</taxon>
        <taxon>Embryophyta</taxon>
        <taxon>Tracheophyta</taxon>
        <taxon>Spermatophyta</taxon>
        <taxon>Magnoliopsida</taxon>
        <taxon>Ranunculales</taxon>
        <taxon>Menispermaceae</taxon>
        <taxon>Menispermoideae</taxon>
        <taxon>Cissampelideae</taxon>
        <taxon>Stephania</taxon>
    </lineage>
</organism>
<gene>
    <name evidence="1" type="ORF">Syun_014064</name>
</gene>
<sequence length="193" mass="21591">MDVDTREASDITDIGLLKSTNGDTSMKDDGIMDQSNHIVVVYNGKGTHTPINQEGRTHDLSLLQRSRKTNKPPDRNRFVSLKGPLKIKNGQVAGDSKTPLQKREKSVMITSTDNEVEENSNEEDPLSPQHRSLAWYCEGQGHTRLRPYPCRSKPASWAPSRRAELLRDHQASSIRTWFGIFVKAQGHTSVGLS</sequence>
<keyword evidence="2" id="KW-1185">Reference proteome</keyword>
<name>A0AAP0JJ17_9MAGN</name>
<accession>A0AAP0JJ17</accession>
<dbReference type="AlphaFoldDB" id="A0AAP0JJ17"/>
<evidence type="ECO:0000313" key="2">
    <source>
        <dbReference type="Proteomes" id="UP001420932"/>
    </source>
</evidence>
<dbReference type="EMBL" id="JBBNAF010000006">
    <property type="protein sequence ID" value="KAK9134734.1"/>
    <property type="molecule type" value="Genomic_DNA"/>
</dbReference>
<protein>
    <submittedName>
        <fullName evidence="1">Uncharacterized protein</fullName>
    </submittedName>
</protein>
<evidence type="ECO:0000313" key="1">
    <source>
        <dbReference type="EMBL" id="KAK9134734.1"/>
    </source>
</evidence>
<comment type="caution">
    <text evidence="1">The sequence shown here is derived from an EMBL/GenBank/DDBJ whole genome shotgun (WGS) entry which is preliminary data.</text>
</comment>
<proteinExistence type="predicted"/>